<evidence type="ECO:0000256" key="1">
    <source>
        <dbReference type="SAM" id="MobiDB-lite"/>
    </source>
</evidence>
<evidence type="ECO:0000313" key="2">
    <source>
        <dbReference type="EMBL" id="CAH0021687.1"/>
    </source>
</evidence>
<reference evidence="2" key="1">
    <citation type="submission" date="2021-10" db="EMBL/GenBank/DDBJ databases">
        <authorList>
            <person name="Piombo E."/>
        </authorList>
    </citation>
    <scope>NUCLEOTIDE SEQUENCE</scope>
</reference>
<evidence type="ECO:0000313" key="3">
    <source>
        <dbReference type="Proteomes" id="UP000696573"/>
    </source>
</evidence>
<comment type="caution">
    <text evidence="2">The sequence shown here is derived from an EMBL/GenBank/DDBJ whole genome shotgun (WGS) entry which is preliminary data.</text>
</comment>
<proteinExistence type="predicted"/>
<feature type="compositionally biased region" description="Polar residues" evidence="1">
    <location>
        <begin position="171"/>
        <end position="181"/>
    </location>
</feature>
<dbReference type="EMBL" id="CABFNQ020000659">
    <property type="protein sequence ID" value="CAH0021687.1"/>
    <property type="molecule type" value="Genomic_DNA"/>
</dbReference>
<organism evidence="2 3">
    <name type="scientific">Clonostachys rhizophaga</name>
    <dbReference type="NCBI Taxonomy" id="160324"/>
    <lineage>
        <taxon>Eukaryota</taxon>
        <taxon>Fungi</taxon>
        <taxon>Dikarya</taxon>
        <taxon>Ascomycota</taxon>
        <taxon>Pezizomycotina</taxon>
        <taxon>Sordariomycetes</taxon>
        <taxon>Hypocreomycetidae</taxon>
        <taxon>Hypocreales</taxon>
        <taxon>Bionectriaceae</taxon>
        <taxon>Clonostachys</taxon>
    </lineage>
</organism>
<gene>
    <name evidence="2" type="ORF">CRHIZ90672A_00010366</name>
</gene>
<sequence length="181" mass="20697">MASWSPVCKITGAAKRNLTNDWTVFWCACSDSDSEVGWGFLKRAGFSQVPLLVKLLAYGRPPTRTACWARKHEKEPRQHCGYRRANTEVTHQGSKGSLRRAEDESTNEMERFRFEFRHPRRMAFSSNPGRCRGPREIDTGRLSMEDSTQKTPVMGLFTRETANSEADRQISGWSSLDTTFR</sequence>
<feature type="region of interest" description="Disordered" evidence="1">
    <location>
        <begin position="162"/>
        <end position="181"/>
    </location>
</feature>
<accession>A0A9N9VDZ6</accession>
<name>A0A9N9VDZ6_9HYPO</name>
<dbReference type="AlphaFoldDB" id="A0A9N9VDZ6"/>
<keyword evidence="3" id="KW-1185">Reference proteome</keyword>
<dbReference type="Proteomes" id="UP000696573">
    <property type="component" value="Unassembled WGS sequence"/>
</dbReference>
<protein>
    <submittedName>
        <fullName evidence="2">Uncharacterized protein</fullName>
    </submittedName>
</protein>